<sequence length="336" mass="35631">MIFRWIASWTPEGGEIKEMKDMLSIGMVGLDTSHAIAFTELLNDSGHPYHILGGKVTAAYPGGSPNLPISASRVDGYATQLQERFEIQLVESLEELAGQCDAMLLESVDGSVHEAQFAAVAAYGKPVFIDKPLAFTTEEAILIVKLAQQYNVPLMSSSALRYAEALTAALQAAGAAQSASVPTGPALAVVQGIDAYGPTPREAGFPGWFWYGIHTVEMVYAAMGAGCEQVEAMPSAEGELIIGRWKDGRIATIRGNQHGGAFGAVLHSAAGSVHAEIASHPKPFYASLLEQIVNFFHTKQSPLPIAETVEIIAFLEAVNESLASRKPVALGHAGLS</sequence>
<dbReference type="InterPro" id="IPR000683">
    <property type="entry name" value="Gfo/Idh/MocA-like_OxRdtase_N"/>
</dbReference>
<evidence type="ECO:0000259" key="1">
    <source>
        <dbReference type="Pfam" id="PF01408"/>
    </source>
</evidence>
<dbReference type="EMBL" id="JAJNBZ010000002">
    <property type="protein sequence ID" value="MCE5168728.1"/>
    <property type="molecule type" value="Genomic_DNA"/>
</dbReference>
<organism evidence="2 3">
    <name type="scientific">Paenibacillus profundus</name>
    <dbReference type="NCBI Taxonomy" id="1173085"/>
    <lineage>
        <taxon>Bacteria</taxon>
        <taxon>Bacillati</taxon>
        <taxon>Bacillota</taxon>
        <taxon>Bacilli</taxon>
        <taxon>Bacillales</taxon>
        <taxon>Paenibacillaceae</taxon>
        <taxon>Paenibacillus</taxon>
    </lineage>
</organism>
<reference evidence="2 3" key="1">
    <citation type="submission" date="2021-11" db="EMBL/GenBank/DDBJ databases">
        <title>Draft genome sequence of Paenibacillus profundus YoMME, a new Gram-positive bacteria with exoelectrogenic properties.</title>
        <authorList>
            <person name="Hubenova Y."/>
            <person name="Hubenova E."/>
            <person name="Manasiev Y."/>
            <person name="Peykov S."/>
            <person name="Mitov M."/>
        </authorList>
    </citation>
    <scope>NUCLEOTIDE SEQUENCE [LARGE SCALE GENOMIC DNA]</scope>
    <source>
        <strain evidence="2 3">YoMME</strain>
    </source>
</reference>
<dbReference type="SUPFAM" id="SSF51735">
    <property type="entry name" value="NAD(P)-binding Rossmann-fold domains"/>
    <property type="match status" value="1"/>
</dbReference>
<evidence type="ECO:0000313" key="2">
    <source>
        <dbReference type="EMBL" id="MCE5168728.1"/>
    </source>
</evidence>
<gene>
    <name evidence="2" type="ORF">LQV63_05300</name>
</gene>
<dbReference type="RefSeq" id="WP_233695902.1">
    <property type="nucleotide sequence ID" value="NZ_JAJNBZ010000002.1"/>
</dbReference>
<evidence type="ECO:0000313" key="3">
    <source>
        <dbReference type="Proteomes" id="UP001199916"/>
    </source>
</evidence>
<comment type="caution">
    <text evidence="2">The sequence shown here is derived from an EMBL/GenBank/DDBJ whole genome shotgun (WGS) entry which is preliminary data.</text>
</comment>
<dbReference type="Pfam" id="PF01408">
    <property type="entry name" value="GFO_IDH_MocA"/>
    <property type="match status" value="1"/>
</dbReference>
<proteinExistence type="predicted"/>
<protein>
    <submittedName>
        <fullName evidence="2">Gfo/Idh/MocA family oxidoreductase</fullName>
    </submittedName>
</protein>
<keyword evidence="3" id="KW-1185">Reference proteome</keyword>
<dbReference type="Gene3D" id="3.40.50.720">
    <property type="entry name" value="NAD(P)-binding Rossmann-like Domain"/>
    <property type="match status" value="1"/>
</dbReference>
<name>A0ABS8YE58_9BACL</name>
<accession>A0ABS8YE58</accession>
<dbReference type="InterPro" id="IPR036291">
    <property type="entry name" value="NAD(P)-bd_dom_sf"/>
</dbReference>
<feature type="domain" description="Gfo/Idh/MocA-like oxidoreductase N-terminal" evidence="1">
    <location>
        <begin position="78"/>
        <end position="155"/>
    </location>
</feature>
<dbReference type="Proteomes" id="UP001199916">
    <property type="component" value="Unassembled WGS sequence"/>
</dbReference>